<name>A0ACA9KUX0_9GLOM</name>
<keyword evidence="2" id="KW-1185">Reference proteome</keyword>
<dbReference type="Proteomes" id="UP000789702">
    <property type="component" value="Unassembled WGS sequence"/>
</dbReference>
<protein>
    <submittedName>
        <fullName evidence="1">12120_t:CDS:1</fullName>
    </submittedName>
</protein>
<reference evidence="1" key="1">
    <citation type="submission" date="2021-06" db="EMBL/GenBank/DDBJ databases">
        <authorList>
            <person name="Kallberg Y."/>
            <person name="Tangrot J."/>
            <person name="Rosling A."/>
        </authorList>
    </citation>
    <scope>NUCLEOTIDE SEQUENCE</scope>
    <source>
        <strain evidence="1">IL203A</strain>
    </source>
</reference>
<organism evidence="1 2">
    <name type="scientific">Dentiscutata heterogama</name>
    <dbReference type="NCBI Taxonomy" id="1316150"/>
    <lineage>
        <taxon>Eukaryota</taxon>
        <taxon>Fungi</taxon>
        <taxon>Fungi incertae sedis</taxon>
        <taxon>Mucoromycota</taxon>
        <taxon>Glomeromycotina</taxon>
        <taxon>Glomeromycetes</taxon>
        <taxon>Diversisporales</taxon>
        <taxon>Gigasporaceae</taxon>
        <taxon>Dentiscutata</taxon>
    </lineage>
</organism>
<dbReference type="EMBL" id="CAJVPU010002052">
    <property type="protein sequence ID" value="CAG8494075.1"/>
    <property type="molecule type" value="Genomic_DNA"/>
</dbReference>
<evidence type="ECO:0000313" key="2">
    <source>
        <dbReference type="Proteomes" id="UP000789702"/>
    </source>
</evidence>
<gene>
    <name evidence="1" type="ORF">DHETER_LOCUS2694</name>
</gene>
<proteinExistence type="predicted"/>
<evidence type="ECO:0000313" key="1">
    <source>
        <dbReference type="EMBL" id="CAG8494075.1"/>
    </source>
</evidence>
<comment type="caution">
    <text evidence="1">The sequence shown here is derived from an EMBL/GenBank/DDBJ whole genome shotgun (WGS) entry which is preliminary data.</text>
</comment>
<accession>A0ACA9KUX0</accession>
<sequence length="380" mass="43113">MNSPDEELNKQQTQDNIGEKTKSSQETPVDNETQTDLNNNVARSSIESLLGFVTPKEDTIHTKEDKVETKSNSSIPIIGDTPVIEETPIIGEPSIIGERKGSIINGNTYITFTPQPNNTQSSQNVQNVLHYYHAPSPELSQSQTMTPIRSICSVISPLPSHTPTPTQQHISPRLHTTEQNLTTDMNVSRQEPHAISFYPQHMHMSIQPTVSNAYSHIQYEHATHATTTMNQQHILRHHQIGQSPETQVTQQPQPILQQLSVQANSHSIPTLHYPITNQQIKTQAVSEEERHRRRLERNRIAARQCRERKKAYVTNLETRVTRLEEENSRLRQQLGNLQTKLSYCPAEVQETLRLYCLVEDLKERLSNGQTIKTDPKIGGT</sequence>